<keyword evidence="6 19" id="KW-0347">Helicase</keyword>
<evidence type="ECO:0000256" key="1">
    <source>
        <dbReference type="ARBA" id="ARBA00007504"/>
    </source>
</evidence>
<dbReference type="Pfam" id="PF19833">
    <property type="entry name" value="RecG_dom3_C"/>
    <property type="match status" value="1"/>
</dbReference>
<dbReference type="PANTHER" id="PTHR47964">
    <property type="entry name" value="ATP-DEPENDENT DNA HELICASE HOMOLOG RECG, CHLOROPLASTIC"/>
    <property type="match status" value="1"/>
</dbReference>
<dbReference type="GO" id="GO:0043138">
    <property type="term" value="F:3'-5' DNA helicase activity"/>
    <property type="evidence" value="ECO:0007669"/>
    <property type="project" value="UniProtKB-EC"/>
</dbReference>
<evidence type="ECO:0000256" key="14">
    <source>
        <dbReference type="ARBA" id="ARBA00048988"/>
    </source>
</evidence>
<dbReference type="InterPro" id="IPR014001">
    <property type="entry name" value="Helicase_ATP-bd"/>
</dbReference>
<dbReference type="InterPro" id="IPR033454">
    <property type="entry name" value="RecG_wedge"/>
</dbReference>
<keyword evidence="5 19" id="KW-0378">Hydrolase</keyword>
<sequence length="691" mass="75970">MPDLVQKGKRASSPARRTDGAALAQLAARLGLSRIEELLFHLPLRYEDHTRLTPLDALSPADAVLVQGRILQLKAAAGRRSGLWLRLGDGRGTVDVRFFHVHQAQRKTWQVGVWLRCYGPVRAGAFGYEMAHPRGRLVQPEQPLPTRALAVYPTVAGVSQDRLRRAVADLLTRLPALGISETLSTARLRELGLMALDEALESIHRPLPELMHRVLTPQHPARRRLAWEELLADQLVLRRRRQRARSQHSPSLCDPDGFCGRVEAGLGFVLTPAQRRVVAEVRADLARSTPMLRMVQGDVGSGKTAVAALAAAVVLGSGWQAALMAPTELLAEQHLKNFRRWFAPLGIQPLALLGRSGAPARREAAARIQTGEPALVIGTHALFQDWLQFSRLGLVMVDEQHRFGVQQRLALQEKGSDGVPHQLVLTATPIPRTLAMGLFADLDVSVIDGLPPGRAGIRTVVLPARRRGEVADRVQVACREGAQVYWVCPLIEESERAQGEAAQVLFERLVQAFPDLRLGLLHGRLASSERDAVMGAFVRGELDVLVATTVIEVGVDVPRATVMVVENAERFGLAQLHQLRGRVGRGASPGNCVLLYETPLSRTARARLETLREVHDGFEIARRDLALRGPGEWLGTRQTGERRWRVADPVSDADLMAPAQVEADRLLDEAPALAARLIDRWQNQAERYAGA</sequence>
<evidence type="ECO:0000256" key="9">
    <source>
        <dbReference type="ARBA" id="ARBA00023172"/>
    </source>
</evidence>
<dbReference type="PANTHER" id="PTHR47964:SF1">
    <property type="entry name" value="ATP-DEPENDENT DNA HELICASE HOMOLOG RECG, CHLOROPLASTIC"/>
    <property type="match status" value="1"/>
</dbReference>
<dbReference type="GO" id="GO:0003677">
    <property type="term" value="F:DNA binding"/>
    <property type="evidence" value="ECO:0007669"/>
    <property type="project" value="UniProtKB-KW"/>
</dbReference>
<keyword evidence="7" id="KW-0067">ATP-binding</keyword>
<organism evidence="19 20">
    <name type="scientific">Candidatus Macondimonas diazotrophica</name>
    <dbReference type="NCBI Taxonomy" id="2305248"/>
    <lineage>
        <taxon>Bacteria</taxon>
        <taxon>Pseudomonadati</taxon>
        <taxon>Pseudomonadota</taxon>
        <taxon>Gammaproteobacteria</taxon>
        <taxon>Chromatiales</taxon>
        <taxon>Ectothiorhodospiraceae</taxon>
        <taxon>Candidatus Macondimonas</taxon>
    </lineage>
</organism>
<keyword evidence="10" id="KW-0234">DNA repair</keyword>
<evidence type="ECO:0000259" key="18">
    <source>
        <dbReference type="PROSITE" id="PS51194"/>
    </source>
</evidence>
<dbReference type="SMART" id="SM00490">
    <property type="entry name" value="HELICc"/>
    <property type="match status" value="1"/>
</dbReference>
<keyword evidence="8" id="KW-0238">DNA-binding</keyword>
<evidence type="ECO:0000256" key="11">
    <source>
        <dbReference type="ARBA" id="ARBA00023235"/>
    </source>
</evidence>
<evidence type="ECO:0000256" key="7">
    <source>
        <dbReference type="ARBA" id="ARBA00022840"/>
    </source>
</evidence>
<accession>A0A4Z0FD79</accession>
<dbReference type="GO" id="GO:0016887">
    <property type="term" value="F:ATP hydrolysis activity"/>
    <property type="evidence" value="ECO:0007669"/>
    <property type="project" value="RHEA"/>
</dbReference>
<evidence type="ECO:0000256" key="2">
    <source>
        <dbReference type="ARBA" id="ARBA00017846"/>
    </source>
</evidence>
<dbReference type="SMART" id="SM00487">
    <property type="entry name" value="DEXDc"/>
    <property type="match status" value="1"/>
</dbReference>
<dbReference type="InterPro" id="IPR047112">
    <property type="entry name" value="RecG/Mfd"/>
</dbReference>
<dbReference type="InterPro" id="IPR045562">
    <property type="entry name" value="RecG_dom3_C"/>
</dbReference>
<dbReference type="NCBIfam" id="NF008163">
    <property type="entry name" value="PRK10917.1-1"/>
    <property type="match status" value="1"/>
</dbReference>
<feature type="domain" description="Helicase ATP-binding" evidence="17">
    <location>
        <begin position="284"/>
        <end position="447"/>
    </location>
</feature>
<comment type="catalytic activity">
    <reaction evidence="12">
        <text>Couples ATP hydrolysis with the unwinding of duplex DNA by translocating in the 3'-5' direction.</text>
        <dbReference type="EC" id="5.6.2.4"/>
    </reaction>
</comment>
<dbReference type="InterPro" id="IPR001650">
    <property type="entry name" value="Helicase_C-like"/>
</dbReference>
<comment type="catalytic activity">
    <reaction evidence="14">
        <text>ATP + H2O = ADP + phosphate + H(+)</text>
        <dbReference type="Rhea" id="RHEA:13065"/>
        <dbReference type="ChEBI" id="CHEBI:15377"/>
        <dbReference type="ChEBI" id="CHEBI:15378"/>
        <dbReference type="ChEBI" id="CHEBI:30616"/>
        <dbReference type="ChEBI" id="CHEBI:43474"/>
        <dbReference type="ChEBI" id="CHEBI:456216"/>
        <dbReference type="EC" id="5.6.2.4"/>
    </reaction>
</comment>
<evidence type="ECO:0000256" key="4">
    <source>
        <dbReference type="ARBA" id="ARBA00022763"/>
    </source>
</evidence>
<dbReference type="InterPro" id="IPR012340">
    <property type="entry name" value="NA-bd_OB-fold"/>
</dbReference>
<evidence type="ECO:0000256" key="12">
    <source>
        <dbReference type="ARBA" id="ARBA00034617"/>
    </source>
</evidence>
<dbReference type="PROSITE" id="PS51192">
    <property type="entry name" value="HELICASE_ATP_BIND_1"/>
    <property type="match status" value="1"/>
</dbReference>
<dbReference type="Pfam" id="PF00271">
    <property type="entry name" value="Helicase_C"/>
    <property type="match status" value="1"/>
</dbReference>
<reference evidence="19 20" key="1">
    <citation type="journal article" date="2019" name="ISME J.">
        <title>Candidatus Macondimonas diazotrophica, a novel gammaproteobacterial genus dominating crude-oil-contaminated coastal sediments.</title>
        <authorList>
            <person name="Karthikeyan S."/>
            <person name="Konstantinidis K."/>
        </authorList>
    </citation>
    <scope>NUCLEOTIDE SEQUENCE [LARGE SCALE GENOMIC DNA]</scope>
    <source>
        <strain evidence="19 20">KTK01</strain>
    </source>
</reference>
<dbReference type="Pfam" id="PF00270">
    <property type="entry name" value="DEAD"/>
    <property type="match status" value="1"/>
</dbReference>
<keyword evidence="4" id="KW-0227">DNA damage</keyword>
<evidence type="ECO:0000313" key="19">
    <source>
        <dbReference type="EMBL" id="TFZ83719.1"/>
    </source>
</evidence>
<evidence type="ECO:0000256" key="16">
    <source>
        <dbReference type="ARBA" id="ARBA00049819"/>
    </source>
</evidence>
<feature type="domain" description="Helicase C-terminal" evidence="18">
    <location>
        <begin position="470"/>
        <end position="626"/>
    </location>
</feature>
<dbReference type="CDD" id="cd04488">
    <property type="entry name" value="RecG_wedge_OBF"/>
    <property type="match status" value="1"/>
</dbReference>
<dbReference type="GO" id="GO:0005524">
    <property type="term" value="F:ATP binding"/>
    <property type="evidence" value="ECO:0007669"/>
    <property type="project" value="UniProtKB-KW"/>
</dbReference>
<dbReference type="SUPFAM" id="SSF52540">
    <property type="entry name" value="P-loop containing nucleoside triphosphate hydrolases"/>
    <property type="match status" value="1"/>
</dbReference>
<dbReference type="InterPro" id="IPR011545">
    <property type="entry name" value="DEAD/DEAH_box_helicase_dom"/>
</dbReference>
<dbReference type="Pfam" id="PF17191">
    <property type="entry name" value="RecG_wedge"/>
    <property type="match status" value="1"/>
</dbReference>
<dbReference type="SUPFAM" id="SSF50249">
    <property type="entry name" value="Nucleic acid-binding proteins"/>
    <property type="match status" value="1"/>
</dbReference>
<evidence type="ECO:0000256" key="15">
    <source>
        <dbReference type="ARBA" id="ARBA00049803"/>
    </source>
</evidence>
<evidence type="ECO:0000313" key="20">
    <source>
        <dbReference type="Proteomes" id="UP000297890"/>
    </source>
</evidence>
<keyword evidence="11" id="KW-0413">Isomerase</keyword>
<evidence type="ECO:0000259" key="17">
    <source>
        <dbReference type="PROSITE" id="PS51192"/>
    </source>
</evidence>
<evidence type="ECO:0000256" key="13">
    <source>
        <dbReference type="ARBA" id="ARBA00034808"/>
    </source>
</evidence>
<keyword evidence="20" id="KW-1185">Reference proteome</keyword>
<evidence type="ECO:0000256" key="5">
    <source>
        <dbReference type="ARBA" id="ARBA00022801"/>
    </source>
</evidence>
<dbReference type="GO" id="GO:0006281">
    <property type="term" value="P:DNA repair"/>
    <property type="evidence" value="ECO:0007669"/>
    <property type="project" value="UniProtKB-KW"/>
</dbReference>
<protein>
    <recommendedName>
        <fullName evidence="2">ATP-dependent DNA helicase RecG</fullName>
        <ecNumber evidence="13">5.6.2.4</ecNumber>
    </recommendedName>
    <alternativeName>
        <fullName evidence="15">DNA branch migration protein RecG</fullName>
    </alternativeName>
    <alternativeName>
        <fullName evidence="16">Probable DNA 3'-5' helicase RecG</fullName>
    </alternativeName>
</protein>
<keyword evidence="9" id="KW-0233">DNA recombination</keyword>
<dbReference type="FunFam" id="3.40.50.300:FF:000391">
    <property type="entry name" value="ATP-dependent DNA helicase RecG"/>
    <property type="match status" value="1"/>
</dbReference>
<evidence type="ECO:0000256" key="3">
    <source>
        <dbReference type="ARBA" id="ARBA00022741"/>
    </source>
</evidence>
<dbReference type="EC" id="5.6.2.4" evidence="13"/>
<dbReference type="OrthoDB" id="9804325at2"/>
<evidence type="ECO:0000256" key="8">
    <source>
        <dbReference type="ARBA" id="ARBA00023125"/>
    </source>
</evidence>
<dbReference type="Proteomes" id="UP000297890">
    <property type="component" value="Unassembled WGS sequence"/>
</dbReference>
<proteinExistence type="inferred from homology"/>
<dbReference type="RefSeq" id="WP_135280646.1">
    <property type="nucleotide sequence ID" value="NZ_SRIO01000002.1"/>
</dbReference>
<dbReference type="GO" id="GO:0006310">
    <property type="term" value="P:DNA recombination"/>
    <property type="evidence" value="ECO:0007669"/>
    <property type="project" value="UniProtKB-KW"/>
</dbReference>
<keyword evidence="3" id="KW-0547">Nucleotide-binding</keyword>
<dbReference type="Gene3D" id="3.40.50.300">
    <property type="entry name" value="P-loop containing nucleotide triphosphate hydrolases"/>
    <property type="match status" value="2"/>
</dbReference>
<dbReference type="InterPro" id="IPR027417">
    <property type="entry name" value="P-loop_NTPase"/>
</dbReference>
<dbReference type="PROSITE" id="PS51194">
    <property type="entry name" value="HELICASE_CTER"/>
    <property type="match status" value="1"/>
</dbReference>
<evidence type="ECO:0000256" key="10">
    <source>
        <dbReference type="ARBA" id="ARBA00023204"/>
    </source>
</evidence>
<evidence type="ECO:0000256" key="6">
    <source>
        <dbReference type="ARBA" id="ARBA00022806"/>
    </source>
</evidence>
<comment type="caution">
    <text evidence="19">The sequence shown here is derived from an EMBL/GenBank/DDBJ whole genome shotgun (WGS) entry which is preliminary data.</text>
</comment>
<dbReference type="EMBL" id="SRIO01000002">
    <property type="protein sequence ID" value="TFZ83719.1"/>
    <property type="molecule type" value="Genomic_DNA"/>
</dbReference>
<comment type="similarity">
    <text evidence="1">Belongs to the helicase family. RecG subfamily.</text>
</comment>
<name>A0A4Z0FD79_9GAMM</name>
<dbReference type="Gene3D" id="2.40.50.140">
    <property type="entry name" value="Nucleic acid-binding proteins"/>
    <property type="match status" value="1"/>
</dbReference>
<dbReference type="AlphaFoldDB" id="A0A4Z0FD79"/>
<gene>
    <name evidence="19" type="primary">recG</name>
    <name evidence="19" type="ORF">E4680_01645</name>
</gene>